<evidence type="ECO:0000313" key="3">
    <source>
        <dbReference type="EMBL" id="EDW73280.1"/>
    </source>
</evidence>
<dbReference type="GO" id="GO:0008061">
    <property type="term" value="F:chitin binding"/>
    <property type="evidence" value="ECO:0007669"/>
    <property type="project" value="InterPro"/>
</dbReference>
<dbReference type="InParanoid" id="B4MMD5"/>
<name>B4MMD5_DROWI</name>
<dbReference type="SUPFAM" id="SSF57625">
    <property type="entry name" value="Invertebrate chitin-binding proteins"/>
    <property type="match status" value="1"/>
</dbReference>
<keyword evidence="1" id="KW-0732">Signal</keyword>
<dbReference type="OMA" id="PGSTYFQ"/>
<dbReference type="eggNOG" id="ENOG502TAWI">
    <property type="taxonomic scope" value="Eukaryota"/>
</dbReference>
<dbReference type="KEGG" id="dwi:6638583"/>
<dbReference type="HOGENOM" id="CLU_071692_0_0_1"/>
<dbReference type="EMBL" id="CH963847">
    <property type="protein sequence ID" value="EDW73280.1"/>
    <property type="molecule type" value="Genomic_DNA"/>
</dbReference>
<evidence type="ECO:0000259" key="2">
    <source>
        <dbReference type="PROSITE" id="PS50940"/>
    </source>
</evidence>
<dbReference type="GO" id="GO:0005576">
    <property type="term" value="C:extracellular region"/>
    <property type="evidence" value="ECO:0007669"/>
    <property type="project" value="InterPro"/>
</dbReference>
<protein>
    <recommendedName>
        <fullName evidence="2">Chitin-binding type-2 domain-containing protein</fullName>
    </recommendedName>
</protein>
<dbReference type="PhylomeDB" id="B4MMD5"/>
<feature type="signal peptide" evidence="1">
    <location>
        <begin position="1"/>
        <end position="19"/>
    </location>
</feature>
<reference evidence="3 4" key="1">
    <citation type="journal article" date="2007" name="Nature">
        <title>Evolution of genes and genomes on the Drosophila phylogeny.</title>
        <authorList>
            <consortium name="Drosophila 12 Genomes Consortium"/>
            <person name="Clark A.G."/>
            <person name="Eisen M.B."/>
            <person name="Smith D.R."/>
            <person name="Bergman C.M."/>
            <person name="Oliver B."/>
            <person name="Markow T.A."/>
            <person name="Kaufman T.C."/>
            <person name="Kellis M."/>
            <person name="Gelbart W."/>
            <person name="Iyer V.N."/>
            <person name="Pollard D.A."/>
            <person name="Sackton T.B."/>
            <person name="Larracuente A.M."/>
            <person name="Singh N.D."/>
            <person name="Abad J.P."/>
            <person name="Abt D.N."/>
            <person name="Adryan B."/>
            <person name="Aguade M."/>
            <person name="Akashi H."/>
            <person name="Anderson W.W."/>
            <person name="Aquadro C.F."/>
            <person name="Ardell D.H."/>
            <person name="Arguello R."/>
            <person name="Artieri C.G."/>
            <person name="Barbash D.A."/>
            <person name="Barker D."/>
            <person name="Barsanti P."/>
            <person name="Batterham P."/>
            <person name="Batzoglou S."/>
            <person name="Begun D."/>
            <person name="Bhutkar A."/>
            <person name="Blanco E."/>
            <person name="Bosak S.A."/>
            <person name="Bradley R.K."/>
            <person name="Brand A.D."/>
            <person name="Brent M.R."/>
            <person name="Brooks A.N."/>
            <person name="Brown R.H."/>
            <person name="Butlin R.K."/>
            <person name="Caggese C."/>
            <person name="Calvi B.R."/>
            <person name="Bernardo de Carvalho A."/>
            <person name="Caspi A."/>
            <person name="Castrezana S."/>
            <person name="Celniker S.E."/>
            <person name="Chang J.L."/>
            <person name="Chapple C."/>
            <person name="Chatterji S."/>
            <person name="Chinwalla A."/>
            <person name="Civetta A."/>
            <person name="Clifton S.W."/>
            <person name="Comeron J.M."/>
            <person name="Costello J.C."/>
            <person name="Coyne J.A."/>
            <person name="Daub J."/>
            <person name="David R.G."/>
            <person name="Delcher A.L."/>
            <person name="Delehaunty K."/>
            <person name="Do C.B."/>
            <person name="Ebling H."/>
            <person name="Edwards K."/>
            <person name="Eickbush T."/>
            <person name="Evans J.D."/>
            <person name="Filipski A."/>
            <person name="Findeiss S."/>
            <person name="Freyhult E."/>
            <person name="Fulton L."/>
            <person name="Fulton R."/>
            <person name="Garcia A.C."/>
            <person name="Gardiner A."/>
            <person name="Garfield D.A."/>
            <person name="Garvin B.E."/>
            <person name="Gibson G."/>
            <person name="Gilbert D."/>
            <person name="Gnerre S."/>
            <person name="Godfrey J."/>
            <person name="Good R."/>
            <person name="Gotea V."/>
            <person name="Gravely B."/>
            <person name="Greenberg A.J."/>
            <person name="Griffiths-Jones S."/>
            <person name="Gross S."/>
            <person name="Guigo R."/>
            <person name="Gustafson E.A."/>
            <person name="Haerty W."/>
            <person name="Hahn M.W."/>
            <person name="Halligan D.L."/>
            <person name="Halpern A.L."/>
            <person name="Halter G.M."/>
            <person name="Han M.V."/>
            <person name="Heger A."/>
            <person name="Hillier L."/>
            <person name="Hinrichs A.S."/>
            <person name="Holmes I."/>
            <person name="Hoskins R.A."/>
            <person name="Hubisz M.J."/>
            <person name="Hultmark D."/>
            <person name="Huntley M.A."/>
            <person name="Jaffe D.B."/>
            <person name="Jagadeeshan S."/>
            <person name="Jeck W.R."/>
            <person name="Johnson J."/>
            <person name="Jones C.D."/>
            <person name="Jordan W.C."/>
            <person name="Karpen G.H."/>
            <person name="Kataoka E."/>
            <person name="Keightley P.D."/>
            <person name="Kheradpour P."/>
            <person name="Kirkness E.F."/>
            <person name="Koerich L.B."/>
            <person name="Kristiansen K."/>
            <person name="Kudrna D."/>
            <person name="Kulathinal R.J."/>
            <person name="Kumar S."/>
            <person name="Kwok R."/>
            <person name="Lander E."/>
            <person name="Langley C.H."/>
            <person name="Lapoint R."/>
            <person name="Lazzaro B.P."/>
            <person name="Lee S.J."/>
            <person name="Levesque L."/>
            <person name="Li R."/>
            <person name="Lin C.F."/>
            <person name="Lin M.F."/>
            <person name="Lindblad-Toh K."/>
            <person name="Llopart A."/>
            <person name="Long M."/>
            <person name="Low L."/>
            <person name="Lozovsky E."/>
            <person name="Lu J."/>
            <person name="Luo M."/>
            <person name="Machado C.A."/>
            <person name="Makalowski W."/>
            <person name="Marzo M."/>
            <person name="Matsuda M."/>
            <person name="Matzkin L."/>
            <person name="McAllister B."/>
            <person name="McBride C.S."/>
            <person name="McKernan B."/>
            <person name="McKernan K."/>
            <person name="Mendez-Lago M."/>
            <person name="Minx P."/>
            <person name="Mollenhauer M.U."/>
            <person name="Montooth K."/>
            <person name="Mount S.M."/>
            <person name="Mu X."/>
            <person name="Myers E."/>
            <person name="Negre B."/>
            <person name="Newfeld S."/>
            <person name="Nielsen R."/>
            <person name="Noor M.A."/>
            <person name="O'Grady P."/>
            <person name="Pachter L."/>
            <person name="Papaceit M."/>
            <person name="Parisi M.J."/>
            <person name="Parisi M."/>
            <person name="Parts L."/>
            <person name="Pedersen J.S."/>
            <person name="Pesole G."/>
            <person name="Phillippy A.M."/>
            <person name="Ponting C.P."/>
            <person name="Pop M."/>
            <person name="Porcelli D."/>
            <person name="Powell J.R."/>
            <person name="Prohaska S."/>
            <person name="Pruitt K."/>
            <person name="Puig M."/>
            <person name="Quesneville H."/>
            <person name="Ram K.R."/>
            <person name="Rand D."/>
            <person name="Rasmussen M.D."/>
            <person name="Reed L.K."/>
            <person name="Reenan R."/>
            <person name="Reily A."/>
            <person name="Remington K.A."/>
            <person name="Rieger T.T."/>
            <person name="Ritchie M.G."/>
            <person name="Robin C."/>
            <person name="Rogers Y.H."/>
            <person name="Rohde C."/>
            <person name="Rozas J."/>
            <person name="Rubenfield M.J."/>
            <person name="Ruiz A."/>
            <person name="Russo S."/>
            <person name="Salzberg S.L."/>
            <person name="Sanchez-Gracia A."/>
            <person name="Saranga D.J."/>
            <person name="Sato H."/>
            <person name="Schaeffer S.W."/>
            <person name="Schatz M.C."/>
            <person name="Schlenke T."/>
            <person name="Schwartz R."/>
            <person name="Segarra C."/>
            <person name="Singh R.S."/>
            <person name="Sirot L."/>
            <person name="Sirota M."/>
            <person name="Sisneros N.B."/>
            <person name="Smith C.D."/>
            <person name="Smith T.F."/>
            <person name="Spieth J."/>
            <person name="Stage D.E."/>
            <person name="Stark A."/>
            <person name="Stephan W."/>
            <person name="Strausberg R.L."/>
            <person name="Strempel S."/>
            <person name="Sturgill D."/>
            <person name="Sutton G."/>
            <person name="Sutton G.G."/>
            <person name="Tao W."/>
            <person name="Teichmann S."/>
            <person name="Tobari Y.N."/>
            <person name="Tomimura Y."/>
            <person name="Tsolas J.M."/>
            <person name="Valente V.L."/>
            <person name="Venter E."/>
            <person name="Venter J.C."/>
            <person name="Vicario S."/>
            <person name="Vieira F.G."/>
            <person name="Vilella A.J."/>
            <person name="Villasante A."/>
            <person name="Walenz B."/>
            <person name="Wang J."/>
            <person name="Wasserman M."/>
            <person name="Watts T."/>
            <person name="Wilson D."/>
            <person name="Wilson R.K."/>
            <person name="Wing R.A."/>
            <person name="Wolfner M.F."/>
            <person name="Wong A."/>
            <person name="Wong G.K."/>
            <person name="Wu C.I."/>
            <person name="Wu G."/>
            <person name="Yamamoto D."/>
            <person name="Yang H.P."/>
            <person name="Yang S.P."/>
            <person name="Yorke J.A."/>
            <person name="Yoshida K."/>
            <person name="Zdobnov E."/>
            <person name="Zhang P."/>
            <person name="Zhang Y."/>
            <person name="Zimin A.V."/>
            <person name="Baldwin J."/>
            <person name="Abdouelleil A."/>
            <person name="Abdulkadir J."/>
            <person name="Abebe A."/>
            <person name="Abera B."/>
            <person name="Abreu J."/>
            <person name="Acer S.C."/>
            <person name="Aftuck L."/>
            <person name="Alexander A."/>
            <person name="An P."/>
            <person name="Anderson E."/>
            <person name="Anderson S."/>
            <person name="Arachi H."/>
            <person name="Azer M."/>
            <person name="Bachantsang P."/>
            <person name="Barry A."/>
            <person name="Bayul T."/>
            <person name="Berlin A."/>
            <person name="Bessette D."/>
            <person name="Bloom T."/>
            <person name="Blye J."/>
            <person name="Boguslavskiy L."/>
            <person name="Bonnet C."/>
            <person name="Boukhgalter B."/>
            <person name="Bourzgui I."/>
            <person name="Brown A."/>
            <person name="Cahill P."/>
            <person name="Channer S."/>
            <person name="Cheshatsang Y."/>
            <person name="Chuda L."/>
            <person name="Citroen M."/>
            <person name="Collymore A."/>
            <person name="Cooke P."/>
            <person name="Costello M."/>
            <person name="D'Aco K."/>
            <person name="Daza R."/>
            <person name="De Haan G."/>
            <person name="DeGray S."/>
            <person name="DeMaso C."/>
            <person name="Dhargay N."/>
            <person name="Dooley K."/>
            <person name="Dooley E."/>
            <person name="Doricent M."/>
            <person name="Dorje P."/>
            <person name="Dorjee K."/>
            <person name="Dupes A."/>
            <person name="Elong R."/>
            <person name="Falk J."/>
            <person name="Farina A."/>
            <person name="Faro S."/>
            <person name="Ferguson D."/>
            <person name="Fisher S."/>
            <person name="Foley C.D."/>
            <person name="Franke A."/>
            <person name="Friedrich D."/>
            <person name="Gadbois L."/>
            <person name="Gearin G."/>
            <person name="Gearin C.R."/>
            <person name="Giannoukos G."/>
            <person name="Goode T."/>
            <person name="Graham J."/>
            <person name="Grandbois E."/>
            <person name="Grewal S."/>
            <person name="Gyaltsen K."/>
            <person name="Hafez N."/>
            <person name="Hagos B."/>
            <person name="Hall J."/>
            <person name="Henson C."/>
            <person name="Hollinger A."/>
            <person name="Honan T."/>
            <person name="Huard M.D."/>
            <person name="Hughes L."/>
            <person name="Hurhula B."/>
            <person name="Husby M.E."/>
            <person name="Kamat A."/>
            <person name="Kanga B."/>
            <person name="Kashin S."/>
            <person name="Khazanovich D."/>
            <person name="Kisner P."/>
            <person name="Lance K."/>
            <person name="Lara M."/>
            <person name="Lee W."/>
            <person name="Lennon N."/>
            <person name="Letendre F."/>
            <person name="LeVine R."/>
            <person name="Lipovsky A."/>
            <person name="Liu X."/>
            <person name="Liu J."/>
            <person name="Liu S."/>
            <person name="Lokyitsang T."/>
            <person name="Lokyitsang Y."/>
            <person name="Lubonja R."/>
            <person name="Lui A."/>
            <person name="MacDonald P."/>
            <person name="Magnisalis V."/>
            <person name="Maru K."/>
            <person name="Matthews C."/>
            <person name="McCusker W."/>
            <person name="McDonough S."/>
            <person name="Mehta T."/>
            <person name="Meldrim J."/>
            <person name="Meneus L."/>
            <person name="Mihai O."/>
            <person name="Mihalev A."/>
            <person name="Mihova T."/>
            <person name="Mittelman R."/>
            <person name="Mlenga V."/>
            <person name="Montmayeur A."/>
            <person name="Mulrain L."/>
            <person name="Navidi A."/>
            <person name="Naylor J."/>
            <person name="Negash T."/>
            <person name="Nguyen T."/>
            <person name="Nguyen N."/>
            <person name="Nicol R."/>
            <person name="Norbu C."/>
            <person name="Norbu N."/>
            <person name="Novod N."/>
            <person name="O'Neill B."/>
            <person name="Osman S."/>
            <person name="Markiewicz E."/>
            <person name="Oyono O.L."/>
            <person name="Patti C."/>
            <person name="Phunkhang P."/>
            <person name="Pierre F."/>
            <person name="Priest M."/>
            <person name="Raghuraman S."/>
            <person name="Rege F."/>
            <person name="Reyes R."/>
            <person name="Rise C."/>
            <person name="Rogov P."/>
            <person name="Ross K."/>
            <person name="Ryan E."/>
            <person name="Settipalli S."/>
            <person name="Shea T."/>
            <person name="Sherpa N."/>
            <person name="Shi L."/>
            <person name="Shih D."/>
            <person name="Sparrow T."/>
            <person name="Spaulding J."/>
            <person name="Stalker J."/>
            <person name="Stange-Thomann N."/>
            <person name="Stavropoulos S."/>
            <person name="Stone C."/>
            <person name="Strader C."/>
            <person name="Tesfaye S."/>
            <person name="Thomson T."/>
            <person name="Thoulutsang Y."/>
            <person name="Thoulutsang D."/>
            <person name="Topham K."/>
            <person name="Topping I."/>
            <person name="Tsamla T."/>
            <person name="Vassiliev H."/>
            <person name="Vo A."/>
            <person name="Wangchuk T."/>
            <person name="Wangdi T."/>
            <person name="Weiand M."/>
            <person name="Wilkinson J."/>
            <person name="Wilson A."/>
            <person name="Yadav S."/>
            <person name="Young G."/>
            <person name="Yu Q."/>
            <person name="Zembek L."/>
            <person name="Zhong D."/>
            <person name="Zimmer A."/>
            <person name="Zwirko Z."/>
            <person name="Jaffe D.B."/>
            <person name="Alvarez P."/>
            <person name="Brockman W."/>
            <person name="Butler J."/>
            <person name="Chin C."/>
            <person name="Gnerre S."/>
            <person name="Grabherr M."/>
            <person name="Kleber M."/>
            <person name="Mauceli E."/>
            <person name="MacCallum I."/>
        </authorList>
    </citation>
    <scope>NUCLEOTIDE SEQUENCE [LARGE SCALE GENOMIC DNA]</scope>
    <source>
        <strain evidence="4">Tucson 14030-0811.24</strain>
    </source>
</reference>
<dbReference type="OrthoDB" id="8179045at2759"/>
<dbReference type="Proteomes" id="UP000007798">
    <property type="component" value="Unassembled WGS sequence"/>
</dbReference>
<organism evidence="3 4">
    <name type="scientific">Drosophila willistoni</name>
    <name type="common">Fruit fly</name>
    <dbReference type="NCBI Taxonomy" id="7260"/>
    <lineage>
        <taxon>Eukaryota</taxon>
        <taxon>Metazoa</taxon>
        <taxon>Ecdysozoa</taxon>
        <taxon>Arthropoda</taxon>
        <taxon>Hexapoda</taxon>
        <taxon>Insecta</taxon>
        <taxon>Pterygota</taxon>
        <taxon>Neoptera</taxon>
        <taxon>Endopterygota</taxon>
        <taxon>Diptera</taxon>
        <taxon>Brachycera</taxon>
        <taxon>Muscomorpha</taxon>
        <taxon>Ephydroidea</taxon>
        <taxon>Drosophilidae</taxon>
        <taxon>Drosophila</taxon>
        <taxon>Sophophora</taxon>
    </lineage>
</organism>
<dbReference type="PROSITE" id="PS51257">
    <property type="entry name" value="PROKAR_LIPOPROTEIN"/>
    <property type="match status" value="1"/>
</dbReference>
<gene>
    <name evidence="3" type="primary">Dwil\GK16742</name>
    <name evidence="3" type="ORF">Dwil_GK16742</name>
</gene>
<evidence type="ECO:0000313" key="4">
    <source>
        <dbReference type="Proteomes" id="UP000007798"/>
    </source>
</evidence>
<accession>B4MMD5</accession>
<feature type="domain" description="Chitin-binding type-2" evidence="2">
    <location>
        <begin position="156"/>
        <end position="221"/>
    </location>
</feature>
<dbReference type="STRING" id="7260.B4MMD5"/>
<feature type="chain" id="PRO_5002818100" description="Chitin-binding type-2 domain-containing protein" evidence="1">
    <location>
        <begin position="20"/>
        <end position="234"/>
    </location>
</feature>
<evidence type="ECO:0000256" key="1">
    <source>
        <dbReference type="SAM" id="SignalP"/>
    </source>
</evidence>
<proteinExistence type="predicted"/>
<dbReference type="InterPro" id="IPR002557">
    <property type="entry name" value="Chitin-bd_dom"/>
</dbReference>
<keyword evidence="4" id="KW-1185">Reference proteome</keyword>
<dbReference type="PROSITE" id="PS50940">
    <property type="entry name" value="CHIT_BIND_II"/>
    <property type="match status" value="1"/>
</dbReference>
<dbReference type="InterPro" id="IPR036508">
    <property type="entry name" value="Chitin-bd_dom_sf"/>
</dbReference>
<dbReference type="FunCoup" id="B4MMD5">
    <property type="interactions" value="1"/>
</dbReference>
<dbReference type="AlphaFoldDB" id="B4MMD5"/>
<sequence length="234" mass="25267">MLRLLFLLLGIIRFLGCQADCNTCSASSGVACVSDSSFQFCNTSNLPFGNTLSCPAGYYCTANATICSTTSAFRSCNECKVCSSDMKFACLTSTTFALCMGTDNYLTYNITGTCAPNYVCNLDNPYICGSITTGSPASCPLDSDNDNIDPSDYTPAQYCQLLQQAGRFPYGIVLSTTCKQYVSCYTFNSTWYGALYTCPGSTYFDSATRICITDVPARCTTTVNSLRLSNLLLI</sequence>